<gene>
    <name evidence="1" type="ORF">TSTA_115190</name>
</gene>
<reference evidence="2" key="1">
    <citation type="journal article" date="2015" name="Genome Announc.">
        <title>Genome sequence of the AIDS-associated pathogen Penicillium marneffei (ATCC18224) and its near taxonomic relative Talaromyces stipitatus (ATCC10500).</title>
        <authorList>
            <person name="Nierman W.C."/>
            <person name="Fedorova-Abrams N.D."/>
            <person name="Andrianopoulos A."/>
        </authorList>
    </citation>
    <scope>NUCLEOTIDE SEQUENCE [LARGE SCALE GENOMIC DNA]</scope>
    <source>
        <strain evidence="2">ATCC 10500 / CBS 375.48 / QM 6759 / NRRL 1006</strain>
    </source>
</reference>
<proteinExistence type="predicted"/>
<dbReference type="VEuPathDB" id="FungiDB:TSTA_115190"/>
<sequence>MLSPNALKILDHLGVYASIKGKSYNFDTLHYRDLSGKLLGTQEFGGEGKYRYRGIRIYRYVLIDRLLAACKQNLHSCQPRSSESYFDPPWIFNPINQILENKSTLSHAELDLHANLANENNQISMPNGVRVNIHRLDYFQLPQRDQNNIDLAYITPGFYAKFLAVNEPLKKLSLPSSVNSTYICRAAKMGEHQHTIIPKMVIT</sequence>
<dbReference type="InParanoid" id="B8M9G0"/>
<dbReference type="EMBL" id="EQ962655">
    <property type="protein sequence ID" value="EED17720.1"/>
    <property type="molecule type" value="Genomic_DNA"/>
</dbReference>
<dbReference type="Gene3D" id="3.30.9.30">
    <property type="match status" value="1"/>
</dbReference>
<dbReference type="OrthoDB" id="47494at2759"/>
<dbReference type="STRING" id="441959.B8M9G0"/>
<dbReference type="AlphaFoldDB" id="B8M9G0"/>
<evidence type="ECO:0000313" key="1">
    <source>
        <dbReference type="EMBL" id="EED17720.1"/>
    </source>
</evidence>
<protein>
    <submittedName>
        <fullName evidence="1">Uncharacterized protein</fullName>
    </submittedName>
</protein>
<dbReference type="Proteomes" id="UP000001745">
    <property type="component" value="Unassembled WGS sequence"/>
</dbReference>
<organism evidence="1 2">
    <name type="scientific">Talaromyces stipitatus (strain ATCC 10500 / CBS 375.48 / QM 6759 / NRRL 1006)</name>
    <name type="common">Penicillium stipitatum</name>
    <dbReference type="NCBI Taxonomy" id="441959"/>
    <lineage>
        <taxon>Eukaryota</taxon>
        <taxon>Fungi</taxon>
        <taxon>Dikarya</taxon>
        <taxon>Ascomycota</taxon>
        <taxon>Pezizomycotina</taxon>
        <taxon>Eurotiomycetes</taxon>
        <taxon>Eurotiomycetidae</taxon>
        <taxon>Eurotiales</taxon>
        <taxon>Trichocomaceae</taxon>
        <taxon>Talaromyces</taxon>
        <taxon>Talaromyces sect. Talaromyces</taxon>
    </lineage>
</organism>
<evidence type="ECO:0000313" key="2">
    <source>
        <dbReference type="Proteomes" id="UP000001745"/>
    </source>
</evidence>
<dbReference type="HOGENOM" id="CLU_1349698_0_0_1"/>
<accession>B8M9G0</accession>
<name>B8M9G0_TALSN</name>
<dbReference type="RefSeq" id="XP_002481712.1">
    <property type="nucleotide sequence ID" value="XM_002481667.1"/>
</dbReference>
<keyword evidence="2" id="KW-1185">Reference proteome</keyword>
<dbReference type="GeneID" id="8101329"/>